<dbReference type="InterPro" id="IPR025110">
    <property type="entry name" value="AMP-bd_C"/>
</dbReference>
<comment type="similarity">
    <text evidence="2">Belongs to the ATP-dependent AMP-binding enzyme family.</text>
</comment>
<dbReference type="Proteomes" id="UP000214688">
    <property type="component" value="Chromosome"/>
</dbReference>
<evidence type="ECO:0000256" key="5">
    <source>
        <dbReference type="ARBA" id="ARBA00022598"/>
    </source>
</evidence>
<dbReference type="FunFam" id="3.40.50.980:FF:000002">
    <property type="entry name" value="Enterobactin synthetase component F"/>
    <property type="match status" value="1"/>
</dbReference>
<dbReference type="Gene3D" id="2.30.38.10">
    <property type="entry name" value="Luciferase, Domain 3"/>
    <property type="match status" value="3"/>
</dbReference>
<name>A0A223D1M8_9BACL</name>
<organism evidence="8 9">
    <name type="scientific">Tumebacillus algifaecis</name>
    <dbReference type="NCBI Taxonomy" id="1214604"/>
    <lineage>
        <taxon>Bacteria</taxon>
        <taxon>Bacillati</taxon>
        <taxon>Bacillota</taxon>
        <taxon>Bacilli</taxon>
        <taxon>Bacillales</taxon>
        <taxon>Alicyclobacillaceae</taxon>
        <taxon>Tumebacillus</taxon>
    </lineage>
</organism>
<dbReference type="FunFam" id="3.30.559.10:FF:000012">
    <property type="entry name" value="Non-ribosomal peptide synthetase"/>
    <property type="match status" value="4"/>
</dbReference>
<dbReference type="InterPro" id="IPR020806">
    <property type="entry name" value="PKS_PP-bd"/>
</dbReference>
<keyword evidence="5" id="KW-0436">Ligase</keyword>
<dbReference type="OrthoDB" id="9765680at2"/>
<dbReference type="GO" id="GO:0072330">
    <property type="term" value="P:monocarboxylic acid biosynthetic process"/>
    <property type="evidence" value="ECO:0007669"/>
    <property type="project" value="UniProtKB-ARBA"/>
</dbReference>
<dbReference type="GO" id="GO:0005829">
    <property type="term" value="C:cytosol"/>
    <property type="evidence" value="ECO:0007669"/>
    <property type="project" value="TreeGrafter"/>
</dbReference>
<dbReference type="GO" id="GO:0044550">
    <property type="term" value="P:secondary metabolite biosynthetic process"/>
    <property type="evidence" value="ECO:0007669"/>
    <property type="project" value="UniProtKB-ARBA"/>
</dbReference>
<dbReference type="RefSeq" id="WP_094236601.1">
    <property type="nucleotide sequence ID" value="NZ_CP022657.1"/>
</dbReference>
<accession>A0A223D1M8</accession>
<gene>
    <name evidence="8" type="ORF">CIG75_10355</name>
</gene>
<dbReference type="GO" id="GO:0016874">
    <property type="term" value="F:ligase activity"/>
    <property type="evidence" value="ECO:0007669"/>
    <property type="project" value="UniProtKB-KW"/>
</dbReference>
<dbReference type="GO" id="GO:0031177">
    <property type="term" value="F:phosphopantetheine binding"/>
    <property type="evidence" value="ECO:0007669"/>
    <property type="project" value="InterPro"/>
</dbReference>
<evidence type="ECO:0000256" key="1">
    <source>
        <dbReference type="ARBA" id="ARBA00001957"/>
    </source>
</evidence>
<evidence type="ECO:0000256" key="4">
    <source>
        <dbReference type="ARBA" id="ARBA00022553"/>
    </source>
</evidence>
<dbReference type="Gene3D" id="3.40.50.12780">
    <property type="entry name" value="N-terminal domain of ligase-like"/>
    <property type="match status" value="1"/>
</dbReference>
<dbReference type="FunFam" id="1.10.1200.10:FF:000016">
    <property type="entry name" value="Non-ribosomal peptide synthase"/>
    <property type="match status" value="1"/>
</dbReference>
<dbReference type="SUPFAM" id="SSF53474">
    <property type="entry name" value="alpha/beta-Hydrolases"/>
    <property type="match status" value="1"/>
</dbReference>
<dbReference type="Gene3D" id="3.40.50.980">
    <property type="match status" value="6"/>
</dbReference>
<dbReference type="FunFam" id="2.30.38.10:FF:000001">
    <property type="entry name" value="Non-ribosomal peptide synthetase PvdI"/>
    <property type="match status" value="1"/>
</dbReference>
<dbReference type="FunFam" id="3.40.50.12780:FF:000012">
    <property type="entry name" value="Non-ribosomal peptide synthetase"/>
    <property type="match status" value="4"/>
</dbReference>
<dbReference type="CDD" id="cd05930">
    <property type="entry name" value="A_NRPS"/>
    <property type="match status" value="3"/>
</dbReference>
<dbReference type="FunFam" id="3.40.50.980:FF:000001">
    <property type="entry name" value="Non-ribosomal peptide synthetase"/>
    <property type="match status" value="4"/>
</dbReference>
<dbReference type="FunFam" id="1.10.1200.10:FF:000005">
    <property type="entry name" value="Nonribosomal peptide synthetase 1"/>
    <property type="match status" value="1"/>
</dbReference>
<dbReference type="PANTHER" id="PTHR45527">
    <property type="entry name" value="NONRIBOSOMAL PEPTIDE SYNTHETASE"/>
    <property type="match status" value="1"/>
</dbReference>
<dbReference type="NCBIfam" id="NF003417">
    <property type="entry name" value="PRK04813.1"/>
    <property type="match status" value="4"/>
</dbReference>
<dbReference type="KEGG" id="tab:CIG75_10355"/>
<dbReference type="InterPro" id="IPR023213">
    <property type="entry name" value="CAT-like_dom_sf"/>
</dbReference>
<dbReference type="SUPFAM" id="SSF52777">
    <property type="entry name" value="CoA-dependent acyltransferases"/>
    <property type="match status" value="8"/>
</dbReference>
<dbReference type="PROSITE" id="PS00455">
    <property type="entry name" value="AMP_BINDING"/>
    <property type="match status" value="4"/>
</dbReference>
<dbReference type="InterPro" id="IPR000873">
    <property type="entry name" value="AMP-dep_synth/lig_dom"/>
</dbReference>
<dbReference type="PROSITE" id="PS50075">
    <property type="entry name" value="CARRIER"/>
    <property type="match status" value="4"/>
</dbReference>
<dbReference type="CDD" id="cd19531">
    <property type="entry name" value="LCL_NRPS-like"/>
    <property type="match status" value="4"/>
</dbReference>
<feature type="domain" description="Carrier" evidence="7">
    <location>
        <begin position="2071"/>
        <end position="2146"/>
    </location>
</feature>
<feature type="domain" description="Carrier" evidence="7">
    <location>
        <begin position="4205"/>
        <end position="4280"/>
    </location>
</feature>
<dbReference type="GO" id="GO:0017000">
    <property type="term" value="P:antibiotic biosynthetic process"/>
    <property type="evidence" value="ECO:0007669"/>
    <property type="project" value="UniProtKB-KW"/>
</dbReference>
<sequence>MKKSISYEDRLAKLSPAQRAMMEKRLARRSESEPIETRIPKRAEKMYAPLSFAQQRLWLLDRLLPDGSVYNMPFAVRLTGRLDRAALQQALVQIIARHESLRTSFIERDGEPMQMISEQIGLDLSSVDLSALSAAEQERAVQMQVKESASKRFDLRSGRPIRCTLLSIGEEEHILLLALHHIVGDAWSISILIKEFSQLYEAFSSDQSSPLAELPVQYGDYAAWQRANANGEEWQGQLAYWIDRLADRLPVLDLPADRPRPAIQSYRGAKERFHLASELTQQLRAFNQKSGLTMFMTLLASFFTFLHRYSGAEDLAVGTPIAGRRARETEDLIGFFVNTLVMRQKVLPRMTFEQLAREVYALAIDAFANQDIPFDLLVQQLQPERDLSRSPLVQVMFTLQNAPVSNIELSGLVLTPVEQELESAKFDLTLSVVEGEQDLVCTFEYNTDLWDRATILRMISQFQNLLTDILTDPLRPIEHLEVLTKQERYTLLQEWNNTECEFPQAPLPVQFDELAALYPDRIAVSTDEESVTYRELQARANRVAHQLLADGVGPGQIVGILLKRSIEGIVAILGVLKAGAAYLPLDPDYPKDRLNYMLQDSSVKRLITDRLQPGIPSHLFDHVTYLDQIQLQTPCDSPVVSASLDDLAYVIYTSGSSGQPKGTLLRQVGVSNLAAWKRTEFNYSEQEIILQFSSFSFDASVEEIFCTLLCGAHLHLLSDEARISAEEFAKSVERTKATAVTVPTAFFRLLAESFSNEWQYKLHSLQKIFVAGEALAGHAVDSWQQRMGTRIEIINAYGPTESTVCATAYRIPDRWQKGSAPVPIGKALPNVKTYILGANGQPCPIGVPGELHLASCGLTVGYLDQPALTQQVLLPNRYTDLYGGTLYKTGDLARYLPDGRIEYLGRVDKQIKVRGFRIEPGEIEAVLASHPDVREAVVVLKEVSGEKCVIAYLVTFENKDWREWLLAKVPDYLVPSFFVELQELPLTANGKVDEKALPMPESKSDRHRRSETNRPLEELIAGVFAHVLQREHVSPDDNFFSLGGHSLLATQVITRLNELFRADFPLRLLFEFPTVSRLAEKIDRLQQTGLQAQTLAITPVSREEALPLSFAQQRMWMLDQLLSDRTVYSIPIAVRLQGDLRADAVEQALNKLIARHEALRTTFSERAGEPVQRIEPFQPRELPLLDLSECSPGQREEEVRRLMQGEASQPFDLQTGPLFRSRLLKLEEQEHVLLLNMHHIISDAWSMNVFVKEFTSFYADCREGNAASIPDLPIQYADYATHQRRMLQGEMMEQQLNYWRNHLCGELPLLQLPTDRPRPPVQTHEGGAVRFELDAELTERLLTLSRHCGATLFMTLLGGFQSLLARYSGQTDIIVGTPIAGRRQQETEGLIGCFVNTLVMRTDLANDPSFAETIGRVREVALGAYAHQDVPFERLVEEFHPERDRSRSPIFQVMFSLQNTPASDVHLSDLTLSVLPAEERSAKFDLTLAMTQLPSGLAGSIEYSTDLFDRATISRMIAHFENLLRSAAHDAGQRLSELSLLSEQERHQLICEWNQTDVDYPQDVCLHQLIEERVRKTPAATALVFGDQTLNFSALNDAANRLAIRLRQEGVGPNLFVGICMDRSDQMIIAMLAILKAGGAYVPLDPTYPQERLAFMIEDSKPVLIVAQSRFSHLFTSCAATVLYIDQEQTLSSPEPAERIAVAVSSDLPAYMIYTSGSTGKPKGVMISHRSIVNQLLWLIDTYNFAAEDRILLKTPTSFDASVWEIFAPLASGAQLIIAPDWQQDVQLLSAAITRHAVTVLQVVPSLLRTLLEQEMLPVTGIRHVFCGGETLPKEVAEQFFDRCEAKLHNLYGPTETTINAIAWECERQSESTIVPIGRPVANTRVYLFDQHQQPVPIGVAGELYIGGRGVGIGYFNRPEQNERSFLPDPFSSHAQDLLYRTGDLARYRPDGTLESLGRLDHQVKIRGFRIELDEIRETCLQHPLLSDALVLAKDYEGGDKRLIAYYVPQEGSLLKAEDVRQHLADSLPAYMVPSRYIRMERMPLLPNGKIDRNALPTPDQLAGERDSFVPPRTPTEELIAGIWQELLALEQVSVHDDFFLLGGHSLLATQALLRMNDAFGVNLKLRVLFDHPTIFALSKRVEEMRHREQGSGEQSIVPSSHDQPIPLSFAQQRLWVLEQFLPDTALYNTPYALRLRGNLNTSAMEWSFDKIIERHQVLRTTFVETEGSVYQSVASRIELPFSKVDLRDVDHPNREAKMNERVRAAIEQPFDLQRGPLIRVLLLQLEQDEHLLVVNMHHIVSDGWSMKILLEEFVAFYRAFIENEQPSLAELPIQYADYAQWQRDRMQGEHLEAQLSYWREQLRGELPVLQLPTDRPRPPQQTFSGASKSFAVPRATLEALRKLSHQRSATLFMTLLATYKTLLYRYSGQEDICVGTPVAGRSRQEAEHLIGIFINTLVLRTHVSGDLTFEELLHRVRETALSAYMHQDVSFERLVEELQPERDMSRSPLFQTMFVFQNTPDAEVELPGIIAQPHPFDHAVAKFDLTFAIGEHEQGLSGMIEYNTDLFDEATIDRMIGHFQTLLHQIAEQPAQRLPQLPMLLEAERNQLLIEWNDTQIEFPRDRTIHELFDERVALHPNRIAVSDREGRLTYQELQQQSDRLAHWLSDHGAKANQIVGMMMNRSRHALVAILGILKSGAAYLPIDPEYPQERIAYLLEDSGARLIVTEQALLDKIGDTNKTLLCVEDTPAQPLTRLEPGCTAEDLAYVIYTSGSTGRPKGTLIRHIGVVNLAQFKGREFAYSDETVLQFCSFSFDSSVWDTLCDLLNGVHVRILAGEERHSIQEFANVVAETKATMTALPASFFHQLGNFLSAEDAAKFATLKRVFVTGEALTGEAARAWQRHFGDQIEIINGYGPTEATIGATTHRVRALIPADQISIPIGRPMPNIEVFILTAAQELCPINIIGEIYISSVGLATGYHNLPEKTAEVFLPHPFSADPGARVYKTGDLGRYLPDGRIEYMGRVDDQVKIRGFRVELGEIEAVLAAHQEVSSTAVLALDDEAGSKRLVAYVVPTEDSAMKSTELRTFLLSRLPSYLVPPVFLMLDQMPLTPNGKIDRKSLPLPDASQLAGTSNYEPPRTSLEREITSIWAEVLGIPLLGVHDNFFDLGGHSLLATQILSRIQSAFQFQIPLRSLFESPTVAQFATHLIEVGNRADLSSSHLRVQIPKASREHHLPLSFAQQRMWVLDRFLTDRSAYNVPLIVQLDGPLNIQALEASLNALIVRHETLRTTFAEVEGQLVQIIAAGLELPLALVDLSEFPLGVRSQEATRLIEQEVSCPFDLNEGPLIRFHLLRLEDQAHILVLNLHHIVTDGWSLNIFVQEVASFYDAFTNGEEVKLPELPIQYGDYSAWQRHPEQAEMLKQQLAYWQHALRGDLPVLHLPTDRPRPAQQTHLGGLERFSVPQEIATALRSLGQERAATLFMTLLAAFATLLHRYTAQSDICIGTPVAGRQHPETEGLIGCFLNTLVLRTDLSDDPSFAGLVDRVRETALGAFANQDVPFESLVEALQPEPDLSRTPLFQAMFTLQNAPQSQIDLPELTIRLLDAEHHVAKYDLHLTVTEQTEHLSGSFVYNADLFDRETILRMKQHFLNLLSEAITDSQKRISQLAMLSTAERSELIATPAVTEREVSHWTLHQQFEAIVDRAPDRVAIVCESNSLTYRELNERANRVAAHLLSLGVQPNTLVGLCTERSLDLVIGLLAILKAGGAYVPLDPAYPADRLAFLLQDASLSILLTQQHLLDALPAHRAQVVCLDDHALFATASADNPHSGATAESIAYVIYTSGSTGQPKGVPIPHANVIRLFTSTAHWFPFAEDDVWTLFHSFSFDFSVWELWGALLHGGKAVIVPYWISRSPDAFLHLLASERVTVLNQTPSAFRQLMQAEAAESDLQALSLRWVIFGGEALDLPALRPWFDRHGDQSPQLINMYGITETTVHVTYRPLKSEDTMRANSVIGHPIPDLEVYVLDPHLEPVPIGVAGELYVGGAGVAPGYLHRPELTVERFLRHPFHADPQARLYKTGDLARRLPSGELEYLGRIDHQVKIRGFRIELGEIESRIGEHPSVRETAVLVQEDRLEDKRIVTYVVPHVGSELQPNDLLAYTKAHLPKYMVPSAFVLLDALPLTHNGKLDRNALPEPEVHHAHRLYVSPRDAIELKLSFMLGELLNLQQVGIRDNFFELGGHSILAVRLLAEIKQEFGQSIPLVDLYQNSTIEHIAGLLRQASSLPQMSSLVPLKTKEEGTPLFLVHPGSGIVQNYLPLASELNFPAVYALQSRGLHDDEELLLTIEDMADHYLSEIREVQPHGPYLLGGWSLGGVIAFEMAKRLQKTGEEVALLALFDTPSPRRVLEEIDEMDDLELLLSMAEEIAGQLGIEMSDFRKQVEKRGAEEGLVQLHSMAVEKHLLPPNFSLTQLIRYFDVYRANVKAQGKYASPEESCVPAIALFKAKEEESTIYSDSAYGWHVFAKEVKVYEIPGGHHSMMQEPNIKTLAERLQRTLDEACAVSYQK</sequence>
<dbReference type="InterPro" id="IPR042099">
    <property type="entry name" value="ANL_N_sf"/>
</dbReference>
<dbReference type="InterPro" id="IPR006162">
    <property type="entry name" value="Ppantetheine_attach_site"/>
</dbReference>
<dbReference type="InterPro" id="IPR045851">
    <property type="entry name" value="AMP-bd_C_sf"/>
</dbReference>
<dbReference type="InterPro" id="IPR020845">
    <property type="entry name" value="AMP-binding_CS"/>
</dbReference>
<feature type="domain" description="Carrier" evidence="7">
    <location>
        <begin position="1011"/>
        <end position="1086"/>
    </location>
</feature>
<evidence type="ECO:0000259" key="7">
    <source>
        <dbReference type="PROSITE" id="PS50075"/>
    </source>
</evidence>
<evidence type="ECO:0000256" key="6">
    <source>
        <dbReference type="ARBA" id="ARBA00023194"/>
    </source>
</evidence>
<keyword evidence="9" id="KW-1185">Reference proteome</keyword>
<dbReference type="Pfam" id="PF00501">
    <property type="entry name" value="AMP-binding"/>
    <property type="match status" value="4"/>
</dbReference>
<evidence type="ECO:0000256" key="3">
    <source>
        <dbReference type="ARBA" id="ARBA00022450"/>
    </source>
</evidence>
<dbReference type="EMBL" id="CP022657">
    <property type="protein sequence ID" value="ASS75353.1"/>
    <property type="molecule type" value="Genomic_DNA"/>
</dbReference>
<dbReference type="InterPro" id="IPR036736">
    <property type="entry name" value="ACP-like_sf"/>
</dbReference>
<dbReference type="Gene3D" id="3.30.300.30">
    <property type="match status" value="4"/>
</dbReference>
<dbReference type="CDD" id="cd17643">
    <property type="entry name" value="A_NRPS_Cytc1-like"/>
    <property type="match status" value="1"/>
</dbReference>
<dbReference type="GO" id="GO:0043041">
    <property type="term" value="P:amino acid activation for nonribosomal peptide biosynthetic process"/>
    <property type="evidence" value="ECO:0007669"/>
    <property type="project" value="TreeGrafter"/>
</dbReference>
<reference evidence="8 9" key="1">
    <citation type="journal article" date="2015" name="Int. J. Syst. Evol. Microbiol.">
        <title>Tumebacillus algifaecis sp. nov., isolated from decomposing algal scum.</title>
        <authorList>
            <person name="Wu Y.F."/>
            <person name="Zhang B."/>
            <person name="Xing P."/>
            <person name="Wu Q.L."/>
            <person name="Liu S.J."/>
        </authorList>
    </citation>
    <scope>NUCLEOTIDE SEQUENCE [LARGE SCALE GENOMIC DNA]</scope>
    <source>
        <strain evidence="8 9">THMBR28</strain>
    </source>
</reference>
<evidence type="ECO:0000313" key="8">
    <source>
        <dbReference type="EMBL" id="ASS75353.1"/>
    </source>
</evidence>
<dbReference type="FunFam" id="3.30.300.30:FF:000010">
    <property type="entry name" value="Enterobactin synthetase component F"/>
    <property type="match status" value="3"/>
</dbReference>
<dbReference type="Pfam" id="PF00550">
    <property type="entry name" value="PP-binding"/>
    <property type="match status" value="4"/>
</dbReference>
<keyword evidence="3" id="KW-0596">Phosphopantetheine</keyword>
<dbReference type="InterPro" id="IPR001031">
    <property type="entry name" value="Thioesterase"/>
</dbReference>
<dbReference type="InterPro" id="IPR001242">
    <property type="entry name" value="Condensation_dom"/>
</dbReference>
<proteinExistence type="inferred from homology"/>
<dbReference type="InterPro" id="IPR029058">
    <property type="entry name" value="AB_hydrolase_fold"/>
</dbReference>
<feature type="domain" description="Carrier" evidence="7">
    <location>
        <begin position="3136"/>
        <end position="3211"/>
    </location>
</feature>
<dbReference type="SUPFAM" id="SSF47336">
    <property type="entry name" value="ACP-like"/>
    <property type="match status" value="4"/>
</dbReference>
<dbReference type="SUPFAM" id="SSF56801">
    <property type="entry name" value="Acetyl-CoA synthetase-like"/>
    <property type="match status" value="4"/>
</dbReference>
<dbReference type="InterPro" id="IPR009081">
    <property type="entry name" value="PP-bd_ACP"/>
</dbReference>
<dbReference type="InterPro" id="IPR010071">
    <property type="entry name" value="AA_adenyl_dom"/>
</dbReference>
<evidence type="ECO:0000256" key="2">
    <source>
        <dbReference type="ARBA" id="ARBA00006432"/>
    </source>
</evidence>
<dbReference type="NCBIfam" id="TIGR01733">
    <property type="entry name" value="AA-adenyl-dom"/>
    <property type="match status" value="4"/>
</dbReference>
<dbReference type="Gene3D" id="3.40.50.1820">
    <property type="entry name" value="alpha/beta hydrolase"/>
    <property type="match status" value="1"/>
</dbReference>
<dbReference type="GO" id="GO:0008610">
    <property type="term" value="P:lipid biosynthetic process"/>
    <property type="evidence" value="ECO:0007669"/>
    <property type="project" value="UniProtKB-ARBA"/>
</dbReference>
<dbReference type="FunFam" id="3.30.559.30:FF:000001">
    <property type="entry name" value="Non-ribosomal peptide synthetase"/>
    <property type="match status" value="1"/>
</dbReference>
<dbReference type="Pfam" id="PF00668">
    <property type="entry name" value="Condensation"/>
    <property type="match status" value="4"/>
</dbReference>
<dbReference type="SMART" id="SM00823">
    <property type="entry name" value="PKS_PP"/>
    <property type="match status" value="4"/>
</dbReference>
<dbReference type="PANTHER" id="PTHR45527:SF1">
    <property type="entry name" value="FATTY ACID SYNTHASE"/>
    <property type="match status" value="1"/>
</dbReference>
<evidence type="ECO:0000313" key="9">
    <source>
        <dbReference type="Proteomes" id="UP000214688"/>
    </source>
</evidence>
<keyword evidence="6" id="KW-0045">Antibiotic biosynthesis</keyword>
<dbReference type="Gene3D" id="1.10.1200.10">
    <property type="entry name" value="ACP-like"/>
    <property type="match status" value="4"/>
</dbReference>
<dbReference type="Pfam" id="PF00975">
    <property type="entry name" value="Thioesterase"/>
    <property type="match status" value="1"/>
</dbReference>
<dbReference type="Gene3D" id="3.30.559.10">
    <property type="entry name" value="Chloramphenicol acetyltransferase-like domain"/>
    <property type="match status" value="4"/>
</dbReference>
<keyword evidence="4" id="KW-0597">Phosphoprotein</keyword>
<dbReference type="Pfam" id="PF13193">
    <property type="entry name" value="AMP-binding_C"/>
    <property type="match status" value="4"/>
</dbReference>
<dbReference type="PROSITE" id="PS00012">
    <property type="entry name" value="PHOSPHOPANTETHEINE"/>
    <property type="match status" value="3"/>
</dbReference>
<protein>
    <recommendedName>
        <fullName evidence="7">Carrier domain-containing protein</fullName>
    </recommendedName>
</protein>
<comment type="cofactor">
    <cofactor evidence="1">
        <name>pantetheine 4'-phosphate</name>
        <dbReference type="ChEBI" id="CHEBI:47942"/>
    </cofactor>
</comment>
<dbReference type="Gene3D" id="3.30.559.30">
    <property type="entry name" value="Nonribosomal peptide synthetase, condensation domain"/>
    <property type="match status" value="4"/>
</dbReference>